<comment type="caution">
    <text evidence="1">The sequence shown here is derived from an EMBL/GenBank/DDBJ whole genome shotgun (WGS) entry which is preliminary data.</text>
</comment>
<gene>
    <name evidence="1" type="ORF">BD626DRAFT_567517</name>
</gene>
<reference evidence="1 2" key="1">
    <citation type="journal article" date="2019" name="New Phytol.">
        <title>Comparative genomics reveals unique wood-decay strategies and fruiting body development in the Schizophyllaceae.</title>
        <authorList>
            <person name="Almasi E."/>
            <person name="Sahu N."/>
            <person name="Krizsan K."/>
            <person name="Balint B."/>
            <person name="Kovacs G.M."/>
            <person name="Kiss B."/>
            <person name="Cseklye J."/>
            <person name="Drula E."/>
            <person name="Henrissat B."/>
            <person name="Nagy I."/>
            <person name="Chovatia M."/>
            <person name="Adam C."/>
            <person name="LaButti K."/>
            <person name="Lipzen A."/>
            <person name="Riley R."/>
            <person name="Grigoriev I.V."/>
            <person name="Nagy L.G."/>
        </authorList>
    </citation>
    <scope>NUCLEOTIDE SEQUENCE [LARGE SCALE GENOMIC DNA]</scope>
    <source>
        <strain evidence="1 2">NL-1724</strain>
    </source>
</reference>
<accession>A0A550CLD1</accession>
<keyword evidence="2" id="KW-1185">Reference proteome</keyword>
<dbReference type="STRING" id="97359.A0A550CLD1"/>
<dbReference type="AlphaFoldDB" id="A0A550CLD1"/>
<sequence>MSTHTLALVTIGQAPRHDYDADLPALLPPRTTLVQHGALDEIPTAAAASEQLAPSASTKQVLVSRMRDGAQVTMDGSKLAPLLEACVRRVAAAAASPDAILLLCTGDLHAFPGLGVPLVAPQPAVRAFFEGRQRPGTRSLIVVSPEARQAARAATRWEGAGGFTVVAGIAATPYGDASAGELEACAEQIKALKLGGGEGDTLVYMDCMGYTLAQKQLMSERTGLEVVVPREVVFKAVGKLFGEL</sequence>
<evidence type="ECO:0008006" key="3">
    <source>
        <dbReference type="Google" id="ProtNLM"/>
    </source>
</evidence>
<protein>
    <recommendedName>
        <fullName evidence="3">AroM protein</fullName>
    </recommendedName>
</protein>
<evidence type="ECO:0000313" key="1">
    <source>
        <dbReference type="EMBL" id="TRM65620.1"/>
    </source>
</evidence>
<proteinExistence type="predicted"/>
<evidence type="ECO:0000313" key="2">
    <source>
        <dbReference type="Proteomes" id="UP000320762"/>
    </source>
</evidence>
<dbReference type="Pfam" id="PF07302">
    <property type="entry name" value="AroM"/>
    <property type="match status" value="1"/>
</dbReference>
<dbReference type="Proteomes" id="UP000320762">
    <property type="component" value="Unassembled WGS sequence"/>
</dbReference>
<dbReference type="EMBL" id="VDMD01000005">
    <property type="protein sequence ID" value="TRM65620.1"/>
    <property type="molecule type" value="Genomic_DNA"/>
</dbReference>
<dbReference type="InterPro" id="IPR010843">
    <property type="entry name" value="Uncharacterised_AroM"/>
</dbReference>
<dbReference type="OrthoDB" id="3943109at2759"/>
<organism evidence="1 2">
    <name type="scientific">Schizophyllum amplum</name>
    <dbReference type="NCBI Taxonomy" id="97359"/>
    <lineage>
        <taxon>Eukaryota</taxon>
        <taxon>Fungi</taxon>
        <taxon>Dikarya</taxon>
        <taxon>Basidiomycota</taxon>
        <taxon>Agaricomycotina</taxon>
        <taxon>Agaricomycetes</taxon>
        <taxon>Agaricomycetidae</taxon>
        <taxon>Agaricales</taxon>
        <taxon>Schizophyllaceae</taxon>
        <taxon>Schizophyllum</taxon>
    </lineage>
</organism>
<name>A0A550CLD1_9AGAR</name>